<feature type="signal peptide" evidence="3">
    <location>
        <begin position="1"/>
        <end position="24"/>
    </location>
</feature>
<keyword evidence="2" id="KW-0325">Glycoprotein</keyword>
<keyword evidence="1 3" id="KW-0732">Signal</keyword>
<keyword evidence="5" id="KW-1185">Reference proteome</keyword>
<dbReference type="PANTHER" id="PTHR23412:SF6">
    <property type="entry name" value="MESOTHELIN"/>
    <property type="match status" value="1"/>
</dbReference>
<reference evidence="4" key="1">
    <citation type="journal article" date="2021" name="Mol. Ecol. Resour.">
        <title>Apolygus lucorum genome provides insights into omnivorousness and mesophyll feeding.</title>
        <authorList>
            <person name="Liu Y."/>
            <person name="Liu H."/>
            <person name="Wang H."/>
            <person name="Huang T."/>
            <person name="Liu B."/>
            <person name="Yang B."/>
            <person name="Yin L."/>
            <person name="Li B."/>
            <person name="Zhang Y."/>
            <person name="Zhang S."/>
            <person name="Jiang F."/>
            <person name="Zhang X."/>
            <person name="Ren Y."/>
            <person name="Wang B."/>
            <person name="Wang S."/>
            <person name="Lu Y."/>
            <person name="Wu K."/>
            <person name="Fan W."/>
            <person name="Wang G."/>
        </authorList>
    </citation>
    <scope>NUCLEOTIDE SEQUENCE</scope>
    <source>
        <strain evidence="4">12Hb</strain>
    </source>
</reference>
<protein>
    <recommendedName>
        <fullName evidence="6">Otoancorin</fullName>
    </recommendedName>
</protein>
<dbReference type="Proteomes" id="UP000466442">
    <property type="component" value="Unassembled WGS sequence"/>
</dbReference>
<comment type="caution">
    <text evidence="4">The sequence shown here is derived from an EMBL/GenBank/DDBJ whole genome shotgun (WGS) entry which is preliminary data.</text>
</comment>
<proteinExistence type="predicted"/>
<evidence type="ECO:0000256" key="3">
    <source>
        <dbReference type="SAM" id="SignalP"/>
    </source>
</evidence>
<organism evidence="4 5">
    <name type="scientific">Apolygus lucorum</name>
    <name type="common">Small green plant bug</name>
    <name type="synonym">Lygocoris lucorum</name>
    <dbReference type="NCBI Taxonomy" id="248454"/>
    <lineage>
        <taxon>Eukaryota</taxon>
        <taxon>Metazoa</taxon>
        <taxon>Ecdysozoa</taxon>
        <taxon>Arthropoda</taxon>
        <taxon>Hexapoda</taxon>
        <taxon>Insecta</taxon>
        <taxon>Pterygota</taxon>
        <taxon>Neoptera</taxon>
        <taxon>Paraneoptera</taxon>
        <taxon>Hemiptera</taxon>
        <taxon>Heteroptera</taxon>
        <taxon>Panheteroptera</taxon>
        <taxon>Cimicomorpha</taxon>
        <taxon>Miridae</taxon>
        <taxon>Mirini</taxon>
        <taxon>Apolygus</taxon>
    </lineage>
</organism>
<dbReference type="GO" id="GO:0009986">
    <property type="term" value="C:cell surface"/>
    <property type="evidence" value="ECO:0007669"/>
    <property type="project" value="TreeGrafter"/>
</dbReference>
<dbReference type="GO" id="GO:0007160">
    <property type="term" value="P:cell-matrix adhesion"/>
    <property type="evidence" value="ECO:0007669"/>
    <property type="project" value="TreeGrafter"/>
</dbReference>
<evidence type="ECO:0000313" key="4">
    <source>
        <dbReference type="EMBL" id="KAF6203648.1"/>
    </source>
</evidence>
<accession>A0A8S9X5J5</accession>
<dbReference type="AlphaFoldDB" id="A0A8S9X5J5"/>
<sequence length="328" mass="35837">MLKRFVGPWVLCLLKISHISCISCVDVQEKGSGSAFKDEELSTLSSLSPDQLRGCIVLLGKEQLSSNQSLAIWTSLIEVYGSAGDIPEDQVQQLGWIVNGIPPSHFTNLSLTDVNTIASLGRCTELTEEQLQKLKEAITDQWLGKELEDFTSYDLISLRQILCAYNSTSIQMIHPDAYKDAAPELATLKNCSQDVLKELAQLAMDEQAFGNPRTWTSVETGSVGCIIAGLSSIADIPAEAFEGITADIIDCIPPEAFQAMTIKQVSRLTPSAANALFRRKVSLSSEKRYVLQSALSSQAEVRRSKASMNRLLDVEILTSITFIVSSLS</sequence>
<evidence type="ECO:0000313" key="5">
    <source>
        <dbReference type="Proteomes" id="UP000466442"/>
    </source>
</evidence>
<dbReference type="OrthoDB" id="8195838at2759"/>
<evidence type="ECO:0008006" key="6">
    <source>
        <dbReference type="Google" id="ProtNLM"/>
    </source>
</evidence>
<gene>
    <name evidence="4" type="ORF">GE061_001980</name>
</gene>
<evidence type="ECO:0000256" key="2">
    <source>
        <dbReference type="ARBA" id="ARBA00023180"/>
    </source>
</evidence>
<dbReference type="PANTHER" id="PTHR23412">
    <property type="entry name" value="STEREOCILIN RELATED"/>
    <property type="match status" value="1"/>
</dbReference>
<evidence type="ECO:0000256" key="1">
    <source>
        <dbReference type="ARBA" id="ARBA00022729"/>
    </source>
</evidence>
<feature type="chain" id="PRO_5035908039" description="Otoancorin" evidence="3">
    <location>
        <begin position="25"/>
        <end position="328"/>
    </location>
</feature>
<dbReference type="InterPro" id="IPR026664">
    <property type="entry name" value="Stereocilin-rel"/>
</dbReference>
<dbReference type="EMBL" id="WIXP02000010">
    <property type="protein sequence ID" value="KAF6203648.1"/>
    <property type="molecule type" value="Genomic_DNA"/>
</dbReference>
<name>A0A8S9X5J5_APOLU</name>